<proteinExistence type="predicted"/>
<dbReference type="EMBL" id="AP023213">
    <property type="protein sequence ID" value="BCG45757.1"/>
    <property type="molecule type" value="Genomic_DNA"/>
</dbReference>
<organism evidence="1 2">
    <name type="scientific">Citrifermentans bremense</name>
    <dbReference type="NCBI Taxonomy" id="60035"/>
    <lineage>
        <taxon>Bacteria</taxon>
        <taxon>Pseudomonadati</taxon>
        <taxon>Thermodesulfobacteriota</taxon>
        <taxon>Desulfuromonadia</taxon>
        <taxon>Geobacterales</taxon>
        <taxon>Geobacteraceae</taxon>
        <taxon>Citrifermentans</taxon>
    </lineage>
</organism>
<sequence>MKGPRLIRSWHQLSGDLRIVGGIAATACTLLGAVPTHAETSFSGRSDTLLRIRESLGNKTDLRLYEYLQLSTVTGNKDGSATSLHIGGWGRVGEQQTYRDEDAEGDLQYGYISYQGAKNNMAINAGRQFVVEGVAAQRLDGLYVRNDFANGFAAAAFVGSPVNTDQSELEGDDFIYGGRISQGDNKHYSLGVSALKSFADGDRYREEEGVDIWLHPTNKLDITGRSNYNSLTSGWMEHNYAASYIPRDDLSLSVDIAKINYEDYFYRVTTSALSLRHGVLGTLDPKEKSLALGASAVYSPSKQVTVTADYRNYDYEIEESAQYFGGKIAYSAPQSFAAGISLHRMDGNASKLQYYKTRIYASKKLGQTDVYADLINLRYDNRINDVKNSLSVSGGASCEISECLKVGANLDYSKNPYYDDEVQGLVKLTYIFDSKGAAEGREK</sequence>
<protein>
    <submittedName>
        <fullName evidence="1">Uncharacterized protein</fullName>
    </submittedName>
</protein>
<evidence type="ECO:0000313" key="2">
    <source>
        <dbReference type="Proteomes" id="UP000515472"/>
    </source>
</evidence>
<reference evidence="1 2" key="1">
    <citation type="submission" date="2020-06" db="EMBL/GenBank/DDBJ databases">
        <title>Interaction of electrochemicaly active bacteria, Geobacter bremensis R4 on different carbon anode.</title>
        <authorList>
            <person name="Meng L."/>
            <person name="Yoshida N."/>
        </authorList>
    </citation>
    <scope>NUCLEOTIDE SEQUENCE [LARGE SCALE GENOMIC DNA]</scope>
    <source>
        <strain evidence="1 2">R4</strain>
    </source>
</reference>
<name>A0A6S6LUV7_9BACT</name>
<keyword evidence="2" id="KW-1185">Reference proteome</keyword>
<dbReference type="AlphaFoldDB" id="A0A6S6LUV7"/>
<dbReference type="KEGG" id="gbn:GEOBRER4_05070"/>
<dbReference type="Proteomes" id="UP000515472">
    <property type="component" value="Chromosome"/>
</dbReference>
<dbReference type="RefSeq" id="WP_185244107.1">
    <property type="nucleotide sequence ID" value="NZ_AP023213.1"/>
</dbReference>
<accession>A0A6S6LUV7</accession>
<gene>
    <name evidence="1" type="ORF">GEOBRER4_n0525</name>
</gene>
<evidence type="ECO:0000313" key="1">
    <source>
        <dbReference type="EMBL" id="BCG45757.1"/>
    </source>
</evidence>